<dbReference type="PROSITE" id="PS50011">
    <property type="entry name" value="PROTEIN_KINASE_DOM"/>
    <property type="match status" value="1"/>
</dbReference>
<sequence length="230" mass="27283">MRCCGICKECEQENTGFEWCISCNAIHFKQNFKNWTSGNDDIDKLIQETQLSAIDSYKVLEWIPYNKFYDIEYVIEGGFGKVYRAKWNDGYIDSWDDKNNNWRRCGSNEFVILKSLNNSENVTSKFINEITMRCRTKDFIFSSVIKIYGITQDPETKNYMMILEYAEGGNLRNYLDKNYDRTDYYTKFSDLYDIIFCLEKIHGNELIHQNLHIGNILKFQDYFNITDIAL</sequence>
<dbReference type="InterPro" id="IPR000719">
    <property type="entry name" value="Prot_kinase_dom"/>
</dbReference>
<dbReference type="InterPro" id="IPR050167">
    <property type="entry name" value="Ser_Thr_protein_kinase"/>
</dbReference>
<evidence type="ECO:0000313" key="3">
    <source>
        <dbReference type="Proteomes" id="UP000022910"/>
    </source>
</evidence>
<dbReference type="AlphaFoldDB" id="A0A015K611"/>
<dbReference type="GO" id="GO:0004672">
    <property type="term" value="F:protein kinase activity"/>
    <property type="evidence" value="ECO:0007669"/>
    <property type="project" value="InterPro"/>
</dbReference>
<gene>
    <name evidence="2" type="ORF">RirG_157230</name>
</gene>
<dbReference type="GO" id="GO:0005737">
    <property type="term" value="C:cytoplasm"/>
    <property type="evidence" value="ECO:0007669"/>
    <property type="project" value="TreeGrafter"/>
</dbReference>
<dbReference type="Proteomes" id="UP000022910">
    <property type="component" value="Unassembled WGS sequence"/>
</dbReference>
<evidence type="ECO:0000259" key="1">
    <source>
        <dbReference type="PROSITE" id="PS50011"/>
    </source>
</evidence>
<accession>A0A015K611</accession>
<dbReference type="Gene3D" id="1.10.510.10">
    <property type="entry name" value="Transferase(Phosphotransferase) domain 1"/>
    <property type="match status" value="1"/>
</dbReference>
<dbReference type="InterPro" id="IPR001245">
    <property type="entry name" value="Ser-Thr/Tyr_kinase_cat_dom"/>
</dbReference>
<dbReference type="GO" id="GO:0005524">
    <property type="term" value="F:ATP binding"/>
    <property type="evidence" value="ECO:0007669"/>
    <property type="project" value="InterPro"/>
</dbReference>
<dbReference type="SUPFAM" id="SSF56112">
    <property type="entry name" value="Protein kinase-like (PK-like)"/>
    <property type="match status" value="1"/>
</dbReference>
<name>A0A015K611_RHIIW</name>
<protein>
    <recommendedName>
        <fullName evidence="1">Protein kinase domain-containing protein</fullName>
    </recommendedName>
</protein>
<organism evidence="2 3">
    <name type="scientific">Rhizophagus irregularis (strain DAOM 197198w)</name>
    <name type="common">Glomus intraradices</name>
    <dbReference type="NCBI Taxonomy" id="1432141"/>
    <lineage>
        <taxon>Eukaryota</taxon>
        <taxon>Fungi</taxon>
        <taxon>Fungi incertae sedis</taxon>
        <taxon>Mucoromycota</taxon>
        <taxon>Glomeromycotina</taxon>
        <taxon>Glomeromycetes</taxon>
        <taxon>Glomerales</taxon>
        <taxon>Glomeraceae</taxon>
        <taxon>Rhizophagus</taxon>
    </lineage>
</organism>
<feature type="domain" description="Protein kinase" evidence="1">
    <location>
        <begin position="68"/>
        <end position="230"/>
    </location>
</feature>
<reference evidence="2 3" key="1">
    <citation type="submission" date="2014-02" db="EMBL/GenBank/DDBJ databases">
        <title>Single nucleus genome sequencing reveals high similarity among nuclei of an endomycorrhizal fungus.</title>
        <authorList>
            <person name="Lin K."/>
            <person name="Geurts R."/>
            <person name="Zhang Z."/>
            <person name="Limpens E."/>
            <person name="Saunders D.G."/>
            <person name="Mu D."/>
            <person name="Pang E."/>
            <person name="Cao H."/>
            <person name="Cha H."/>
            <person name="Lin T."/>
            <person name="Zhou Q."/>
            <person name="Shang Y."/>
            <person name="Li Y."/>
            <person name="Ivanov S."/>
            <person name="Sharma T."/>
            <person name="Velzen R.V."/>
            <person name="Ruijter N.D."/>
            <person name="Aanen D.K."/>
            <person name="Win J."/>
            <person name="Kamoun S."/>
            <person name="Bisseling T."/>
            <person name="Huang S."/>
        </authorList>
    </citation>
    <scope>NUCLEOTIDE SEQUENCE [LARGE SCALE GENOMIC DNA]</scope>
    <source>
        <strain evidence="3">DAOM197198w</strain>
    </source>
</reference>
<dbReference type="GO" id="GO:0007165">
    <property type="term" value="P:signal transduction"/>
    <property type="evidence" value="ECO:0007669"/>
    <property type="project" value="TreeGrafter"/>
</dbReference>
<dbReference type="Pfam" id="PF07714">
    <property type="entry name" value="PK_Tyr_Ser-Thr"/>
    <property type="match status" value="1"/>
</dbReference>
<proteinExistence type="predicted"/>
<dbReference type="EMBL" id="JEMT01024312">
    <property type="protein sequence ID" value="EXX62909.1"/>
    <property type="molecule type" value="Genomic_DNA"/>
</dbReference>
<evidence type="ECO:0000313" key="2">
    <source>
        <dbReference type="EMBL" id="EXX62909.1"/>
    </source>
</evidence>
<dbReference type="HOGENOM" id="CLU_000288_7_17_1"/>
<comment type="caution">
    <text evidence="2">The sequence shown here is derived from an EMBL/GenBank/DDBJ whole genome shotgun (WGS) entry which is preliminary data.</text>
</comment>
<dbReference type="OrthoDB" id="2414060at2759"/>
<dbReference type="InterPro" id="IPR011009">
    <property type="entry name" value="Kinase-like_dom_sf"/>
</dbReference>
<dbReference type="PANTHER" id="PTHR23257">
    <property type="entry name" value="SERINE-THREONINE PROTEIN KINASE"/>
    <property type="match status" value="1"/>
</dbReference>
<keyword evidence="3" id="KW-1185">Reference proteome</keyword>